<comment type="caution">
    <text evidence="2">The sequence shown here is derived from an EMBL/GenBank/DDBJ whole genome shotgun (WGS) entry which is preliminary data.</text>
</comment>
<gene>
    <name evidence="2" type="ORF">ANME2D_01337</name>
</gene>
<protein>
    <submittedName>
        <fullName evidence="2">Uncharacterized protein</fullName>
    </submittedName>
</protein>
<feature type="transmembrane region" description="Helical" evidence="1">
    <location>
        <begin position="7"/>
        <end position="24"/>
    </location>
</feature>
<evidence type="ECO:0000313" key="2">
    <source>
        <dbReference type="EMBL" id="KCZ72901.1"/>
    </source>
</evidence>
<dbReference type="Proteomes" id="UP000027153">
    <property type="component" value="Unassembled WGS sequence"/>
</dbReference>
<keyword evidence="1" id="KW-1133">Transmembrane helix</keyword>
<keyword evidence="1" id="KW-0472">Membrane</keyword>
<accession>A0A062V1C0</accession>
<sequence length="200" mass="22358">MNRKVKFSILAIIILIVISIYLISQEKIEPPPAILKIDGKEQISGIGSYCWKGTWNALCVDMIGIPTVQEPLIASSPFTAHLRLPLQEPPSELQFNIIQVTEQDELNLSARDWRWWNIWELQGKRLTPPLERESDIELSLEPGLYVLNIEAWLEKGSVSYGFLVEVQSNGTSALPATSVSPVNQNGTSNSVNFTISRGLQ</sequence>
<proteinExistence type="predicted"/>
<organism evidence="2 3">
    <name type="scientific">Candidatus Methanoperedens nitratireducens</name>
    <dbReference type="NCBI Taxonomy" id="1392998"/>
    <lineage>
        <taxon>Archaea</taxon>
        <taxon>Methanobacteriati</taxon>
        <taxon>Methanobacteriota</taxon>
        <taxon>Stenosarchaea group</taxon>
        <taxon>Methanomicrobia</taxon>
        <taxon>Methanosarcinales</taxon>
        <taxon>ANME-2 cluster</taxon>
        <taxon>Candidatus Methanoperedentaceae</taxon>
        <taxon>Candidatus Methanoperedens</taxon>
    </lineage>
</organism>
<evidence type="ECO:0000313" key="3">
    <source>
        <dbReference type="Proteomes" id="UP000027153"/>
    </source>
</evidence>
<keyword evidence="1" id="KW-0812">Transmembrane</keyword>
<reference evidence="2 3" key="1">
    <citation type="journal article" date="2013" name="Nature">
        <title>Anaerobic oxidation of methane coupled to nitrate reduction in a novel archaeal lineage.</title>
        <authorList>
            <person name="Haroon M.F."/>
            <person name="Hu S."/>
            <person name="Shi Y."/>
            <person name="Imelfort M."/>
            <person name="Keller J."/>
            <person name="Hugenholtz P."/>
            <person name="Yuan Z."/>
            <person name="Tyson G.W."/>
        </authorList>
    </citation>
    <scope>NUCLEOTIDE SEQUENCE [LARGE SCALE GENOMIC DNA]</scope>
    <source>
        <strain evidence="2 3">ANME-2d</strain>
    </source>
</reference>
<dbReference type="AlphaFoldDB" id="A0A062V1C0"/>
<dbReference type="EMBL" id="JMIY01000002">
    <property type="protein sequence ID" value="KCZ72901.1"/>
    <property type="molecule type" value="Genomic_DNA"/>
</dbReference>
<evidence type="ECO:0000256" key="1">
    <source>
        <dbReference type="SAM" id="Phobius"/>
    </source>
</evidence>
<keyword evidence="3" id="KW-1185">Reference proteome</keyword>
<name>A0A062V1C0_9EURY</name>